<dbReference type="GeneID" id="40103074"/>
<reference evidence="1 2" key="1">
    <citation type="submission" date="2012-11" db="EMBL/GenBank/DDBJ databases">
        <title>Complete genome sequence of a novel phiKZ-like Vibrio phage.</title>
        <authorList>
            <person name="Luo Z."/>
            <person name="Yu Y."/>
        </authorList>
    </citation>
    <scope>NUCLEOTIDE SEQUENCE [LARGE SCALE GENOMIC DNA]</scope>
</reference>
<keyword evidence="2" id="KW-1185">Reference proteome</keyword>
<dbReference type="RefSeq" id="YP_009626174.1">
    <property type="nucleotide sequence ID" value="NC_042136.1"/>
</dbReference>
<protein>
    <submittedName>
        <fullName evidence="1">Uncharacterized protein</fullName>
    </submittedName>
</protein>
<dbReference type="EMBL" id="KC131130">
    <property type="protein sequence ID" value="AGB07312.1"/>
    <property type="molecule type" value="Genomic_DNA"/>
</dbReference>
<proteinExistence type="predicted"/>
<name>V9LZJ5_9CAUD</name>
<dbReference type="KEGG" id="vg:40103074"/>
<evidence type="ECO:0000313" key="1">
    <source>
        <dbReference type="EMBL" id="AGB07312.1"/>
    </source>
</evidence>
<evidence type="ECO:0000313" key="2">
    <source>
        <dbReference type="Proteomes" id="UP000272155"/>
    </source>
</evidence>
<organism evidence="1 2">
    <name type="scientific">Vibrio phage VP4B</name>
    <dbReference type="NCBI Taxonomy" id="1262540"/>
    <lineage>
        <taxon>Viruses</taxon>
        <taxon>Duplodnaviria</taxon>
        <taxon>Heunggongvirae</taxon>
        <taxon>Uroviricota</taxon>
        <taxon>Caudoviricetes</taxon>
        <taxon>Chimalliviridae</taxon>
        <taxon>Gorgonvirinae</taxon>
        <taxon>Tidunavirus</taxon>
        <taxon>Tidunavirus VP4B</taxon>
    </lineage>
</organism>
<dbReference type="OrthoDB" id="30327at10239"/>
<sequence>MSAQIKNIITEGQHFAKGDSINILYTVTGGKGCTNTVYVDDEVISTSEIVDQCTEYNFSIDVTGNPTVFIYVNKGEETIAKKSLGFKEVEPNIIKSQQILDMGTHLERGNHVLSILSKLAFDSNIETPLYRGEQRKVFEFTTPRWTHVVEIDHVGSEPMMTIVMLGHKGEVNRVKSPLRGWGVVPLNFLRQVCTHSGQTLLIDYTSEHGLKSILRMSKDPVYGEQVKDAIISTCTSVVFEPISNDKKMTKFDERFCNLYR</sequence>
<dbReference type="Proteomes" id="UP000272155">
    <property type="component" value="Segment"/>
</dbReference>
<accession>V9LZJ5</accession>